<feature type="transmembrane region" description="Helical" evidence="5">
    <location>
        <begin position="31"/>
        <end position="51"/>
    </location>
</feature>
<protein>
    <submittedName>
        <fullName evidence="7">MFS transporter</fullName>
    </submittedName>
</protein>
<dbReference type="PANTHER" id="PTHR11360:SF284">
    <property type="entry name" value="EG:103B4.3 PROTEIN-RELATED"/>
    <property type="match status" value="1"/>
</dbReference>
<feature type="transmembrane region" description="Helical" evidence="5">
    <location>
        <begin position="123"/>
        <end position="144"/>
    </location>
</feature>
<organism evidence="7 8">
    <name type="scientific">Muricoccus nepalensis</name>
    <dbReference type="NCBI Taxonomy" id="1854500"/>
    <lineage>
        <taxon>Bacteria</taxon>
        <taxon>Pseudomonadati</taxon>
        <taxon>Pseudomonadota</taxon>
        <taxon>Alphaproteobacteria</taxon>
        <taxon>Acetobacterales</taxon>
        <taxon>Roseomonadaceae</taxon>
        <taxon>Muricoccus</taxon>
    </lineage>
</organism>
<evidence type="ECO:0000259" key="6">
    <source>
        <dbReference type="PROSITE" id="PS50850"/>
    </source>
</evidence>
<dbReference type="Proteomes" id="UP000317078">
    <property type="component" value="Unassembled WGS sequence"/>
</dbReference>
<dbReference type="PROSITE" id="PS50850">
    <property type="entry name" value="MFS"/>
    <property type="match status" value="1"/>
</dbReference>
<dbReference type="AlphaFoldDB" id="A0A502F633"/>
<dbReference type="RefSeq" id="WP_140886781.1">
    <property type="nucleotide sequence ID" value="NZ_RCZP01000049.1"/>
</dbReference>
<dbReference type="OrthoDB" id="9793415at2"/>
<evidence type="ECO:0000256" key="3">
    <source>
        <dbReference type="ARBA" id="ARBA00023136"/>
    </source>
</evidence>
<feature type="transmembrane region" description="Helical" evidence="5">
    <location>
        <begin position="337"/>
        <end position="361"/>
    </location>
</feature>
<feature type="transmembrane region" description="Helical" evidence="5">
    <location>
        <begin position="98"/>
        <end position="117"/>
    </location>
</feature>
<evidence type="ECO:0000256" key="1">
    <source>
        <dbReference type="ARBA" id="ARBA00022692"/>
    </source>
</evidence>
<accession>A0A502F633</accession>
<feature type="transmembrane region" description="Helical" evidence="5">
    <location>
        <begin position="250"/>
        <end position="272"/>
    </location>
</feature>
<feature type="transmembrane region" description="Helical" evidence="5">
    <location>
        <begin position="373"/>
        <end position="399"/>
    </location>
</feature>
<dbReference type="InterPro" id="IPR036259">
    <property type="entry name" value="MFS_trans_sf"/>
</dbReference>
<evidence type="ECO:0000313" key="7">
    <source>
        <dbReference type="EMBL" id="TPG44884.1"/>
    </source>
</evidence>
<keyword evidence="1 5" id="KW-0812">Transmembrane</keyword>
<evidence type="ECO:0000313" key="8">
    <source>
        <dbReference type="Proteomes" id="UP000317078"/>
    </source>
</evidence>
<name>A0A502F633_9PROT</name>
<dbReference type="EMBL" id="RCZP01000049">
    <property type="protein sequence ID" value="TPG44884.1"/>
    <property type="molecule type" value="Genomic_DNA"/>
</dbReference>
<comment type="caution">
    <text evidence="7">The sequence shown here is derived from an EMBL/GenBank/DDBJ whole genome shotgun (WGS) entry which is preliminary data.</text>
</comment>
<keyword evidence="8" id="KW-1185">Reference proteome</keyword>
<sequence>MTASPLPAAALALPSRAGATRSPPGPSFRGWAVVAGSFLVQALCFGAVYSFPAFAAPLQASFGASDVSISLVYAVCGAMAFATGAVSGPLADRVGARWPVSAGMLVMAAGFLLASAAERFETVLLSYGLLVGTGAGLAYVPALAAVQRWFVTWRGLASGIATAGVGAGTAMVPVTAALLSAWGDWRVSFAIAGTAIALLGPAAALLIASSPEACGLRPDGAAGPAPRDESAGGAVLEGTGLRQAIRTRRFLGLVAGCFLLSVPVALPFAGIATTAREAGLDARQALLLLSFIGGGSVGGRLLLGAGADRLGRERVLVACGLGIAAMMGWWACAAGPLGYALFALVFGVAQGGFVALMPGLVVDLYGRRSAGALIGALFAGRALAVLTAPPCAAALAPVMGQAGPLWGAGALALLGTLLLARAARRGGGAVRPIAPLSLRASAPSAARTGLARRGEHHLPSPAAPGRVPAGQGLRPAA</sequence>
<dbReference type="InterPro" id="IPR020846">
    <property type="entry name" value="MFS_dom"/>
</dbReference>
<reference evidence="7 8" key="1">
    <citation type="journal article" date="2019" name="Environ. Microbiol.">
        <title>Species interactions and distinct microbial communities in high Arctic permafrost affected cryosols are associated with the CH4 and CO2 gas fluxes.</title>
        <authorList>
            <person name="Altshuler I."/>
            <person name="Hamel J."/>
            <person name="Turney S."/>
            <person name="Magnuson E."/>
            <person name="Levesque R."/>
            <person name="Greer C."/>
            <person name="Whyte L.G."/>
        </authorList>
    </citation>
    <scope>NUCLEOTIDE SEQUENCE [LARGE SCALE GENOMIC DNA]</scope>
    <source>
        <strain evidence="7 8">S9.3B</strain>
    </source>
</reference>
<dbReference type="GO" id="GO:0022857">
    <property type="term" value="F:transmembrane transporter activity"/>
    <property type="evidence" value="ECO:0007669"/>
    <property type="project" value="InterPro"/>
</dbReference>
<dbReference type="InterPro" id="IPR011701">
    <property type="entry name" value="MFS"/>
</dbReference>
<keyword evidence="2 5" id="KW-1133">Transmembrane helix</keyword>
<feature type="transmembrane region" description="Helical" evidence="5">
    <location>
        <begin position="405"/>
        <end position="423"/>
    </location>
</feature>
<feature type="transmembrane region" description="Helical" evidence="5">
    <location>
        <begin position="71"/>
        <end position="91"/>
    </location>
</feature>
<feature type="domain" description="Major facilitator superfamily (MFS) profile" evidence="6">
    <location>
        <begin position="30"/>
        <end position="427"/>
    </location>
</feature>
<evidence type="ECO:0000256" key="4">
    <source>
        <dbReference type="SAM" id="MobiDB-lite"/>
    </source>
</evidence>
<proteinExistence type="predicted"/>
<dbReference type="Gene3D" id="1.20.1250.20">
    <property type="entry name" value="MFS general substrate transporter like domains"/>
    <property type="match status" value="1"/>
</dbReference>
<dbReference type="PANTHER" id="PTHR11360">
    <property type="entry name" value="MONOCARBOXYLATE TRANSPORTER"/>
    <property type="match status" value="1"/>
</dbReference>
<feature type="transmembrane region" description="Helical" evidence="5">
    <location>
        <begin position="315"/>
        <end position="331"/>
    </location>
</feature>
<feature type="transmembrane region" description="Helical" evidence="5">
    <location>
        <begin position="156"/>
        <end position="181"/>
    </location>
</feature>
<evidence type="ECO:0000256" key="2">
    <source>
        <dbReference type="ARBA" id="ARBA00022989"/>
    </source>
</evidence>
<feature type="region of interest" description="Disordered" evidence="4">
    <location>
        <begin position="449"/>
        <end position="477"/>
    </location>
</feature>
<gene>
    <name evidence="7" type="ORF">EAH89_26725</name>
</gene>
<dbReference type="Pfam" id="PF07690">
    <property type="entry name" value="MFS_1"/>
    <property type="match status" value="1"/>
</dbReference>
<dbReference type="SUPFAM" id="SSF103473">
    <property type="entry name" value="MFS general substrate transporter"/>
    <property type="match status" value="1"/>
</dbReference>
<dbReference type="InterPro" id="IPR050327">
    <property type="entry name" value="Proton-linked_MCT"/>
</dbReference>
<feature type="transmembrane region" description="Helical" evidence="5">
    <location>
        <begin position="284"/>
        <end position="303"/>
    </location>
</feature>
<evidence type="ECO:0000256" key="5">
    <source>
        <dbReference type="SAM" id="Phobius"/>
    </source>
</evidence>
<keyword evidence="3 5" id="KW-0472">Membrane</keyword>